<dbReference type="Pfam" id="PF12281">
    <property type="entry name" value="NTP_transf_8"/>
    <property type="match status" value="1"/>
</dbReference>
<sequence>ILLIHIQLSRRRPDAKKQDNCMKFNMIVDEGLRLAANMETRYDAWLQASRAIADGRLQWKTSGGHDYLYRIIDSKGNGTSLGPRSPATEAMMESFQNAKLTVQNTWATLEREGKMYRSLRLPRIASYGAQVLRELDISGLLGDSVLVVGTNALCAYALEAGQLLSSTLDATEDFDLTWVRDVSNAPPALQAPSVFGVLKSVDSTYTINTERPFQARNSHGNEVELLIAESLAGLPTYERLRPIPLPEQNWLLPGTRISHITCGMDGLPARVVAPDPRWFALHKLWLADKESRNVLKKGKDREQGDTVLHLVNDHMPHFPLDDAFEDSLPDELRPYFEDWKQENGLTPPGMR</sequence>
<feature type="domain" description="Nucleotidyltransferase-like" evidence="1">
    <location>
        <begin position="129"/>
        <end position="326"/>
    </location>
</feature>
<evidence type="ECO:0000259" key="1">
    <source>
        <dbReference type="Pfam" id="PF12281"/>
    </source>
</evidence>
<proteinExistence type="predicted"/>
<feature type="non-terminal residue" evidence="2">
    <location>
        <position position="1"/>
    </location>
</feature>
<evidence type="ECO:0000313" key="2">
    <source>
        <dbReference type="EMBL" id="MCC8637541.1"/>
    </source>
</evidence>
<comment type="caution">
    <text evidence="2">The sequence shown here is derived from an EMBL/GenBank/DDBJ whole genome shotgun (WGS) entry which is preliminary data.</text>
</comment>
<dbReference type="EMBL" id="JAJIUS010000109">
    <property type="protein sequence ID" value="MCC8637541.1"/>
    <property type="molecule type" value="Genomic_DNA"/>
</dbReference>
<accession>A0ABS8LT47</accession>
<reference evidence="2" key="1">
    <citation type="submission" date="2021-11" db="EMBL/GenBank/DDBJ databases">
        <title>Genome resources and taxonomic validation of 89 Xanthomonas strains.</title>
        <authorList>
            <person name="Tambong J.T."/>
        </authorList>
    </citation>
    <scope>NUCLEOTIDE SEQUENCE</scope>
    <source>
        <strain evidence="2">Xv 72</strain>
    </source>
</reference>
<keyword evidence="3" id="KW-1185">Reference proteome</keyword>
<evidence type="ECO:0000313" key="3">
    <source>
        <dbReference type="Proteomes" id="UP001430605"/>
    </source>
</evidence>
<dbReference type="Proteomes" id="UP001430605">
    <property type="component" value="Unassembled WGS sequence"/>
</dbReference>
<dbReference type="InterPro" id="IPR058575">
    <property type="entry name" value="NTP_transf_8_dom"/>
</dbReference>
<organism evidence="2 3">
    <name type="scientific">Xanthomonas euvesicatoria pv. euvesicatoria</name>
    <dbReference type="NCBI Taxonomy" id="2753541"/>
    <lineage>
        <taxon>Bacteria</taxon>
        <taxon>Pseudomonadati</taxon>
        <taxon>Pseudomonadota</taxon>
        <taxon>Gammaproteobacteria</taxon>
        <taxon>Lysobacterales</taxon>
        <taxon>Lysobacteraceae</taxon>
        <taxon>Xanthomonas</taxon>
    </lineage>
</organism>
<name>A0ABS8LT47_XANEU</name>
<dbReference type="RefSeq" id="WP_228995663.1">
    <property type="nucleotide sequence ID" value="NZ_JAJIUS010000109.1"/>
</dbReference>
<gene>
    <name evidence="2" type="ORF">LN463_21720</name>
</gene>
<protein>
    <submittedName>
        <fullName evidence="2">Nucleotidyltransferase domain-containing protein</fullName>
    </submittedName>
</protein>